<reference evidence="11" key="1">
    <citation type="journal article" date="2019" name="Int. J. Syst. Evol. Microbiol.">
        <title>The Global Catalogue of Microorganisms (GCM) 10K type strain sequencing project: providing services to taxonomists for standard genome sequencing and annotation.</title>
        <authorList>
            <consortium name="The Broad Institute Genomics Platform"/>
            <consortium name="The Broad Institute Genome Sequencing Center for Infectious Disease"/>
            <person name="Wu L."/>
            <person name="Ma J."/>
        </authorList>
    </citation>
    <scope>NUCLEOTIDE SEQUENCE [LARGE SCALE GENOMIC DNA]</scope>
    <source>
        <strain evidence="11">KCTC 42986</strain>
    </source>
</reference>
<accession>A0ABV7F3Y7</accession>
<feature type="transmembrane region" description="Helical" evidence="9">
    <location>
        <begin position="300"/>
        <end position="320"/>
    </location>
</feature>
<evidence type="ECO:0000256" key="4">
    <source>
        <dbReference type="ARBA" id="ARBA00022475"/>
    </source>
</evidence>
<feature type="transmembrane region" description="Helical" evidence="9">
    <location>
        <begin position="327"/>
        <end position="348"/>
    </location>
</feature>
<keyword evidence="7 9" id="KW-1133">Transmembrane helix</keyword>
<evidence type="ECO:0000256" key="8">
    <source>
        <dbReference type="ARBA" id="ARBA00023136"/>
    </source>
</evidence>
<keyword evidence="3" id="KW-0813">Transport</keyword>
<keyword evidence="11" id="KW-1185">Reference proteome</keyword>
<evidence type="ECO:0000256" key="7">
    <source>
        <dbReference type="ARBA" id="ARBA00022989"/>
    </source>
</evidence>
<dbReference type="PANTHER" id="PTHR33529">
    <property type="entry name" value="SLR0882 PROTEIN-RELATED"/>
    <property type="match status" value="1"/>
</dbReference>
<feature type="transmembrane region" description="Helical" evidence="9">
    <location>
        <begin position="12"/>
        <end position="32"/>
    </location>
</feature>
<evidence type="ECO:0000256" key="6">
    <source>
        <dbReference type="ARBA" id="ARBA00022692"/>
    </source>
</evidence>
<gene>
    <name evidence="10" type="primary">lptF</name>
    <name evidence="10" type="ORF">ACFOFO_13765</name>
</gene>
<evidence type="ECO:0000313" key="11">
    <source>
        <dbReference type="Proteomes" id="UP001595530"/>
    </source>
</evidence>
<feature type="transmembrane region" description="Helical" evidence="9">
    <location>
        <begin position="105"/>
        <end position="124"/>
    </location>
</feature>
<dbReference type="NCBIfam" id="TIGR04407">
    <property type="entry name" value="LptF_YjgP"/>
    <property type="match status" value="1"/>
</dbReference>
<dbReference type="RefSeq" id="WP_390331797.1">
    <property type="nucleotide sequence ID" value="NZ_JBHRTP010000040.1"/>
</dbReference>
<protein>
    <recommendedName>
        <fullName evidence="2">Lipopolysaccharide export system permease protein LptF</fullName>
    </recommendedName>
</protein>
<evidence type="ECO:0000256" key="1">
    <source>
        <dbReference type="ARBA" id="ARBA00004429"/>
    </source>
</evidence>
<feature type="transmembrane region" description="Helical" evidence="9">
    <location>
        <begin position="266"/>
        <end position="288"/>
    </location>
</feature>
<evidence type="ECO:0000256" key="3">
    <source>
        <dbReference type="ARBA" id="ARBA00022448"/>
    </source>
</evidence>
<evidence type="ECO:0000256" key="9">
    <source>
        <dbReference type="SAM" id="Phobius"/>
    </source>
</evidence>
<proteinExistence type="predicted"/>
<comment type="subcellular location">
    <subcellularLocation>
        <location evidence="1">Cell inner membrane</location>
        <topology evidence="1">Multi-pass membrane protein</topology>
    </subcellularLocation>
</comment>
<dbReference type="InterPro" id="IPR030922">
    <property type="entry name" value="LptF"/>
</dbReference>
<dbReference type="EMBL" id="JBHRTP010000040">
    <property type="protein sequence ID" value="MFC3109011.1"/>
    <property type="molecule type" value="Genomic_DNA"/>
</dbReference>
<keyword evidence="8 9" id="KW-0472">Membrane</keyword>
<evidence type="ECO:0000256" key="5">
    <source>
        <dbReference type="ARBA" id="ARBA00022519"/>
    </source>
</evidence>
<keyword evidence="6 9" id="KW-0812">Transmembrane</keyword>
<dbReference type="Pfam" id="PF03739">
    <property type="entry name" value="LptF_LptG"/>
    <property type="match status" value="1"/>
</dbReference>
<keyword evidence="5" id="KW-0997">Cell inner membrane</keyword>
<dbReference type="Proteomes" id="UP001595530">
    <property type="component" value="Unassembled WGS sequence"/>
</dbReference>
<dbReference type="PANTHER" id="PTHR33529:SF7">
    <property type="entry name" value="LIPOPOLYSACCHARIDE EXPORT SYSTEM PERMEASE PROTEIN LPTF"/>
    <property type="match status" value="1"/>
</dbReference>
<feature type="transmembrane region" description="Helical" evidence="9">
    <location>
        <begin position="52"/>
        <end position="76"/>
    </location>
</feature>
<name>A0ABV7F3Y7_9BURK</name>
<keyword evidence="4" id="KW-1003">Cell membrane</keyword>
<organism evidence="10 11">
    <name type="scientific">Undibacterium arcticum</name>
    <dbReference type="NCBI Taxonomy" id="1762892"/>
    <lineage>
        <taxon>Bacteria</taxon>
        <taxon>Pseudomonadati</taxon>
        <taxon>Pseudomonadota</taxon>
        <taxon>Betaproteobacteria</taxon>
        <taxon>Burkholderiales</taxon>
        <taxon>Oxalobacteraceae</taxon>
        <taxon>Undibacterium</taxon>
    </lineage>
</organism>
<dbReference type="InterPro" id="IPR005495">
    <property type="entry name" value="LptG/LptF_permease"/>
</dbReference>
<evidence type="ECO:0000313" key="10">
    <source>
        <dbReference type="EMBL" id="MFC3109011.1"/>
    </source>
</evidence>
<comment type="caution">
    <text evidence="10">The sequence shown here is derived from an EMBL/GenBank/DDBJ whole genome shotgun (WGS) entry which is preliminary data.</text>
</comment>
<sequence length="379" mass="42250">MIFQRALRRELLSTAGAVFTTLFTITITWMLIKILGQAAGGKVASADVVALIGFSALNYLPIILILTGFISVLLVVSRSYQDSEMVVWFASGLSLSSWIRPVLTFGLPIIVLTGLLSFMVTPWANQQSAEFRERFEKREDIARVAPGKFQESSSSNRIFFVEGISGDSTKVQNVFVNTMKNGKTSVIVAKEGALETDSHGDKFLVMQKGRRYDGVPNQSDFEMMEFDRYGVLVSTQSKELIGDKSARSMPMKALLTHKSAYNMSELLWRIALPLMAMALMLLAIPLGFVNPRSGRSANLIIALLLFVTYINMVSIFQAWVKQGRFSFGVAWWPIHLIGLLTVAAFFLWRLKVNSRYHPLVLWAAIKRTDSSGAKTRQAV</sequence>
<evidence type="ECO:0000256" key="2">
    <source>
        <dbReference type="ARBA" id="ARBA00014213"/>
    </source>
</evidence>